<dbReference type="InterPro" id="IPR039426">
    <property type="entry name" value="TonB-dep_rcpt-like"/>
</dbReference>
<evidence type="ECO:0000256" key="8">
    <source>
        <dbReference type="PROSITE-ProRule" id="PRU01360"/>
    </source>
</evidence>
<feature type="domain" description="TonB-dependent receptor-like beta-barrel" evidence="11">
    <location>
        <begin position="193"/>
        <end position="632"/>
    </location>
</feature>
<accession>A0A9X7UY52</accession>
<feature type="signal peptide" evidence="10">
    <location>
        <begin position="1"/>
        <end position="23"/>
    </location>
</feature>
<comment type="subcellular location">
    <subcellularLocation>
        <location evidence="1 8">Cell outer membrane</location>
        <topology evidence="1 8">Multi-pass membrane protein</topology>
    </subcellularLocation>
</comment>
<evidence type="ECO:0000256" key="10">
    <source>
        <dbReference type="SAM" id="SignalP"/>
    </source>
</evidence>
<comment type="similarity">
    <text evidence="8 9">Belongs to the TonB-dependent receptor family.</text>
</comment>
<keyword evidence="10" id="KW-0732">Signal</keyword>
<keyword evidence="14" id="KW-1185">Reference proteome</keyword>
<evidence type="ECO:0000256" key="3">
    <source>
        <dbReference type="ARBA" id="ARBA00022452"/>
    </source>
</evidence>
<organism evidence="13 14">
    <name type="scientific">Venatoribacter cucullus</name>
    <dbReference type="NCBI Taxonomy" id="2661630"/>
    <lineage>
        <taxon>Bacteria</taxon>
        <taxon>Pseudomonadati</taxon>
        <taxon>Pseudomonadota</taxon>
        <taxon>Gammaproteobacteria</taxon>
        <taxon>Oceanospirillales</taxon>
        <taxon>Oceanospirillaceae</taxon>
        <taxon>Venatoribacter</taxon>
    </lineage>
</organism>
<name>A0A9X7UY52_9GAMM</name>
<dbReference type="InterPro" id="IPR036942">
    <property type="entry name" value="Beta-barrel_TonB_sf"/>
</dbReference>
<dbReference type="KEGG" id="vcw:GJQ55_11650"/>
<evidence type="ECO:0000256" key="7">
    <source>
        <dbReference type="ARBA" id="ARBA00023237"/>
    </source>
</evidence>
<keyword evidence="7 8" id="KW-0998">Cell outer membrane</keyword>
<evidence type="ECO:0000256" key="1">
    <source>
        <dbReference type="ARBA" id="ARBA00004571"/>
    </source>
</evidence>
<keyword evidence="3 8" id="KW-1134">Transmembrane beta strand</keyword>
<dbReference type="AlphaFoldDB" id="A0A9X7UY52"/>
<dbReference type="NCBIfam" id="TIGR01778">
    <property type="entry name" value="TonB-copper"/>
    <property type="match status" value="1"/>
</dbReference>
<protein>
    <submittedName>
        <fullName evidence="13">TonB-dependent copper receptor</fullName>
    </submittedName>
</protein>
<keyword evidence="4 8" id="KW-0812">Transmembrane</keyword>
<dbReference type="InterPro" id="IPR010100">
    <property type="entry name" value="TonB-dep_Cu_rcpt"/>
</dbReference>
<dbReference type="Proteomes" id="UP000596074">
    <property type="component" value="Chromosome"/>
</dbReference>
<dbReference type="Gene3D" id="2.170.130.10">
    <property type="entry name" value="TonB-dependent receptor, plug domain"/>
    <property type="match status" value="1"/>
</dbReference>
<dbReference type="PANTHER" id="PTHR30069:SF49">
    <property type="entry name" value="OUTER MEMBRANE PROTEIN C"/>
    <property type="match status" value="1"/>
</dbReference>
<evidence type="ECO:0000256" key="4">
    <source>
        <dbReference type="ARBA" id="ARBA00022692"/>
    </source>
</evidence>
<keyword evidence="5 9" id="KW-0798">TonB box</keyword>
<sequence>MLASRLHPLALSIALASSLPVLADSQLDPVVVTAPAMNEVLTVVTDPKAPRQPVPAHDGADLLKSIPGFAVIRKGGTDGDPLFRGMAASRLSILLDGETILGGCGNRMDPPTAYVFPEEYDSVTILKGPQSVKHASGSSAGTVMFERAKPDFSTNPLQGYVSLLGGSFGRNDQVAQILAGGDQGYIRLNGTRSDADNYDDGDGNEVHSAYTRWSTSAQLGWTPDADTTVELSAAKSDGEAAYGDRGMDGTAFDRTNIGLSYEQNNLSPLVAQVKARIYHNYVDHVMDNYSLRDVLPTATKMVSNPDRETQGATASTELNLSDRLTLELGAEHQRNEHSLRKAMSMVAGDAAADPDYQSQTRIDDMRFTSNALFAEATQQLDGGNSLHAGLRVTRDEAEDLRSGKTTSSTEDNQWLTSAFARYEQQLNSNTRSYIGLGYTERAADYWERTRNPEATSSMMTGSASTFALNPEQTTQLDIGLVYSSTDIKASVSAFYAHHNDYILIEKLSAVASDARNIRATTLGTEADLSWRFAPNWTSTSTLAWVYGDNDNEDRALGQMPAPELRLGLNYAQGKWTAGGLWRGVAQQSRVAVNQGNIVGQDIDETSAYAVFSLHAGYQAMENLLVTAGIDNLFDRTYAEHISRNGATVPGYDVTTDRINEPGRNLWLKAQYNF</sequence>
<evidence type="ECO:0000259" key="11">
    <source>
        <dbReference type="Pfam" id="PF00593"/>
    </source>
</evidence>
<dbReference type="InterPro" id="IPR000531">
    <property type="entry name" value="Beta-barrel_TonB"/>
</dbReference>
<evidence type="ECO:0000313" key="13">
    <source>
        <dbReference type="EMBL" id="QQD25085.1"/>
    </source>
</evidence>
<dbReference type="Gene3D" id="2.40.170.20">
    <property type="entry name" value="TonB-dependent receptor, beta-barrel domain"/>
    <property type="match status" value="1"/>
</dbReference>
<evidence type="ECO:0000256" key="2">
    <source>
        <dbReference type="ARBA" id="ARBA00022448"/>
    </source>
</evidence>
<dbReference type="GO" id="GO:0044718">
    <property type="term" value="P:siderophore transmembrane transport"/>
    <property type="evidence" value="ECO:0007669"/>
    <property type="project" value="TreeGrafter"/>
</dbReference>
<evidence type="ECO:0000256" key="5">
    <source>
        <dbReference type="ARBA" id="ARBA00023077"/>
    </source>
</evidence>
<dbReference type="RefSeq" id="WP_228345147.1">
    <property type="nucleotide sequence ID" value="NZ_CP046056.1"/>
</dbReference>
<dbReference type="GO" id="GO:0015344">
    <property type="term" value="F:siderophore uptake transmembrane transporter activity"/>
    <property type="evidence" value="ECO:0007669"/>
    <property type="project" value="TreeGrafter"/>
</dbReference>
<reference evidence="13 14" key="1">
    <citation type="submission" date="2019-11" db="EMBL/GenBank/DDBJ databases">
        <title>Venatorbacter sp. nov. a predator of Campylobacter and other Gram-negative bacteria.</title>
        <authorList>
            <person name="Saeedi A."/>
            <person name="Cummings N.J."/>
            <person name="Connerton I.F."/>
            <person name="Connerton P.L."/>
        </authorList>
    </citation>
    <scope>NUCLEOTIDE SEQUENCE [LARGE SCALE GENOMIC DNA]</scope>
    <source>
        <strain evidence="13">XL5</strain>
    </source>
</reference>
<evidence type="ECO:0000256" key="6">
    <source>
        <dbReference type="ARBA" id="ARBA00023136"/>
    </source>
</evidence>
<keyword evidence="6 8" id="KW-0472">Membrane</keyword>
<feature type="domain" description="TonB-dependent receptor plug" evidence="12">
    <location>
        <begin position="42"/>
        <end position="142"/>
    </location>
</feature>
<dbReference type="CDD" id="cd01347">
    <property type="entry name" value="ligand_gated_channel"/>
    <property type="match status" value="1"/>
</dbReference>
<dbReference type="GO" id="GO:0009279">
    <property type="term" value="C:cell outer membrane"/>
    <property type="evidence" value="ECO:0007669"/>
    <property type="project" value="UniProtKB-SubCell"/>
</dbReference>
<dbReference type="PROSITE" id="PS52016">
    <property type="entry name" value="TONB_DEPENDENT_REC_3"/>
    <property type="match status" value="1"/>
</dbReference>
<dbReference type="Pfam" id="PF00593">
    <property type="entry name" value="TonB_dep_Rec_b-barrel"/>
    <property type="match status" value="1"/>
</dbReference>
<dbReference type="InterPro" id="IPR037066">
    <property type="entry name" value="Plug_dom_sf"/>
</dbReference>
<evidence type="ECO:0000259" key="12">
    <source>
        <dbReference type="Pfam" id="PF07715"/>
    </source>
</evidence>
<evidence type="ECO:0000313" key="14">
    <source>
        <dbReference type="Proteomes" id="UP000596074"/>
    </source>
</evidence>
<proteinExistence type="inferred from homology"/>
<gene>
    <name evidence="13" type="ORF">GJQ55_11650</name>
</gene>
<keyword evidence="13" id="KW-0675">Receptor</keyword>
<dbReference type="Pfam" id="PF07715">
    <property type="entry name" value="Plug"/>
    <property type="match status" value="1"/>
</dbReference>
<dbReference type="SUPFAM" id="SSF56935">
    <property type="entry name" value="Porins"/>
    <property type="match status" value="1"/>
</dbReference>
<keyword evidence="2 8" id="KW-0813">Transport</keyword>
<feature type="chain" id="PRO_5040727194" evidence="10">
    <location>
        <begin position="24"/>
        <end position="673"/>
    </location>
</feature>
<dbReference type="PANTHER" id="PTHR30069">
    <property type="entry name" value="TONB-DEPENDENT OUTER MEMBRANE RECEPTOR"/>
    <property type="match status" value="1"/>
</dbReference>
<evidence type="ECO:0000256" key="9">
    <source>
        <dbReference type="RuleBase" id="RU003357"/>
    </source>
</evidence>
<dbReference type="InterPro" id="IPR012910">
    <property type="entry name" value="Plug_dom"/>
</dbReference>
<dbReference type="EMBL" id="CP046056">
    <property type="protein sequence ID" value="QQD25085.1"/>
    <property type="molecule type" value="Genomic_DNA"/>
</dbReference>